<protein>
    <submittedName>
        <fullName evidence="3">Uncharacterized protein</fullName>
    </submittedName>
</protein>
<dbReference type="EMBL" id="OZ034815">
    <property type="protein sequence ID" value="CAL1371847.1"/>
    <property type="molecule type" value="Genomic_DNA"/>
</dbReference>
<keyword evidence="4" id="KW-1185">Reference proteome</keyword>
<name>A0AAV2DG79_9ROSI</name>
<feature type="signal peptide" evidence="2">
    <location>
        <begin position="1"/>
        <end position="24"/>
    </location>
</feature>
<sequence length="105" mass="12024">MKALFLPLLCLLATAFCFYSHSFGSPSTVIPHPSMRSMRDWNMPTSPTKLSAYDSNKDLEEDKQKNIKAQEEQIKNLNSSDHVDELIYHIDYNGVTTHPTPRDRP</sequence>
<evidence type="ECO:0000313" key="3">
    <source>
        <dbReference type="EMBL" id="CAL1371847.1"/>
    </source>
</evidence>
<dbReference type="AlphaFoldDB" id="A0AAV2DG79"/>
<proteinExistence type="predicted"/>
<organism evidence="3 4">
    <name type="scientific">Linum trigynum</name>
    <dbReference type="NCBI Taxonomy" id="586398"/>
    <lineage>
        <taxon>Eukaryota</taxon>
        <taxon>Viridiplantae</taxon>
        <taxon>Streptophyta</taxon>
        <taxon>Embryophyta</taxon>
        <taxon>Tracheophyta</taxon>
        <taxon>Spermatophyta</taxon>
        <taxon>Magnoliopsida</taxon>
        <taxon>eudicotyledons</taxon>
        <taxon>Gunneridae</taxon>
        <taxon>Pentapetalae</taxon>
        <taxon>rosids</taxon>
        <taxon>fabids</taxon>
        <taxon>Malpighiales</taxon>
        <taxon>Linaceae</taxon>
        <taxon>Linum</taxon>
    </lineage>
</organism>
<evidence type="ECO:0000256" key="2">
    <source>
        <dbReference type="SAM" id="SignalP"/>
    </source>
</evidence>
<keyword evidence="2" id="KW-0732">Signal</keyword>
<dbReference type="Proteomes" id="UP001497516">
    <property type="component" value="Chromosome 2"/>
</dbReference>
<reference evidence="3 4" key="1">
    <citation type="submission" date="2024-04" db="EMBL/GenBank/DDBJ databases">
        <authorList>
            <person name="Fracassetti M."/>
        </authorList>
    </citation>
    <scope>NUCLEOTIDE SEQUENCE [LARGE SCALE GENOMIC DNA]</scope>
</reference>
<evidence type="ECO:0000256" key="1">
    <source>
        <dbReference type="SAM" id="MobiDB-lite"/>
    </source>
</evidence>
<gene>
    <name evidence="3" type="ORF">LTRI10_LOCUS13887</name>
</gene>
<accession>A0AAV2DG79</accession>
<feature type="region of interest" description="Disordered" evidence="1">
    <location>
        <begin position="37"/>
        <end position="62"/>
    </location>
</feature>
<evidence type="ECO:0000313" key="4">
    <source>
        <dbReference type="Proteomes" id="UP001497516"/>
    </source>
</evidence>
<feature type="chain" id="PRO_5043774427" evidence="2">
    <location>
        <begin position="25"/>
        <end position="105"/>
    </location>
</feature>